<keyword evidence="2" id="KW-1185">Reference proteome</keyword>
<dbReference type="RefSeq" id="WP_073598744.1">
    <property type="nucleotide sequence ID" value="NZ_MRCB01000005.1"/>
</dbReference>
<comment type="caution">
    <text evidence="1">The sequence shown here is derived from an EMBL/GenBank/DDBJ whole genome shotgun (WGS) entry which is preliminary data.</text>
</comment>
<protein>
    <submittedName>
        <fullName evidence="1">Uncharacterized protein</fullName>
    </submittedName>
</protein>
<accession>A0A1U7HMP9</accession>
<dbReference type="OrthoDB" id="482313at2"/>
<dbReference type="STRING" id="1921803.NIES593_06140"/>
<name>A0A1U7HMP9_9CYAN</name>
<evidence type="ECO:0000313" key="2">
    <source>
        <dbReference type="Proteomes" id="UP000186868"/>
    </source>
</evidence>
<gene>
    <name evidence="1" type="ORF">NIES593_06140</name>
</gene>
<evidence type="ECO:0000313" key="1">
    <source>
        <dbReference type="EMBL" id="OKH24795.1"/>
    </source>
</evidence>
<dbReference type="Gene3D" id="3.90.1530.10">
    <property type="entry name" value="Conserved hypothetical protein from pyrococcus furiosus pfu- 392566-001, ParB domain"/>
    <property type="match status" value="1"/>
</dbReference>
<reference evidence="1 2" key="1">
    <citation type="submission" date="2016-11" db="EMBL/GenBank/DDBJ databases">
        <title>Draft Genome Sequences of Nine Cyanobacterial Strains from Diverse Habitats.</title>
        <authorList>
            <person name="Zhu T."/>
            <person name="Hou S."/>
            <person name="Lu X."/>
            <person name="Hess W.R."/>
        </authorList>
    </citation>
    <scope>NUCLEOTIDE SEQUENCE [LARGE SCALE GENOMIC DNA]</scope>
    <source>
        <strain evidence="1 2">NIES-593</strain>
    </source>
</reference>
<dbReference type="AlphaFoldDB" id="A0A1U7HMP9"/>
<sequence length="265" mass="29796">MGDFDNIGKLMHLPLEDIKPSDEFFTAPEFIVNAAAAAVKTEGRNWVPLIVKEIAEYQYQVVSNPLVYEVAQKAGLERVWCIVIDPKPENIEQAKILTGATKPRVNLNTASRETILAALKYLIEEPNSALKGVDVIIATQKIAEAKRESWKNFNEITKLKCGITQGKKLEALKEVFFLSPSPKAKLPPLPEPVSIKRASRDEIFERLNYLFTWKIDRFDTINPDKAADIIFTASKSKWKSLNPISKLNCGLNQAQIKTLKIVFSL</sequence>
<dbReference type="Proteomes" id="UP000186868">
    <property type="component" value="Unassembled WGS sequence"/>
</dbReference>
<dbReference type="EMBL" id="MRCB01000005">
    <property type="protein sequence ID" value="OKH24795.1"/>
    <property type="molecule type" value="Genomic_DNA"/>
</dbReference>
<proteinExistence type="predicted"/>
<organism evidence="1 2">
    <name type="scientific">Hydrococcus rivularis NIES-593</name>
    <dbReference type="NCBI Taxonomy" id="1921803"/>
    <lineage>
        <taxon>Bacteria</taxon>
        <taxon>Bacillati</taxon>
        <taxon>Cyanobacteriota</taxon>
        <taxon>Cyanophyceae</taxon>
        <taxon>Pleurocapsales</taxon>
        <taxon>Hydrococcaceae</taxon>
        <taxon>Hydrococcus</taxon>
    </lineage>
</organism>